<evidence type="ECO:0000313" key="2">
    <source>
        <dbReference type="EMBL" id="WEW58956.1"/>
    </source>
</evidence>
<dbReference type="AlphaFoldDB" id="A0AAF0DK71"/>
<feature type="compositionally biased region" description="Basic and acidic residues" evidence="1">
    <location>
        <begin position="180"/>
        <end position="190"/>
    </location>
</feature>
<feature type="region of interest" description="Disordered" evidence="1">
    <location>
        <begin position="1"/>
        <end position="268"/>
    </location>
</feature>
<feature type="compositionally biased region" description="Basic and acidic residues" evidence="1">
    <location>
        <begin position="29"/>
        <end position="45"/>
    </location>
</feature>
<feature type="compositionally biased region" description="Polar residues" evidence="1">
    <location>
        <begin position="209"/>
        <end position="219"/>
    </location>
</feature>
<feature type="compositionally biased region" description="Polar residues" evidence="1">
    <location>
        <begin position="161"/>
        <end position="170"/>
    </location>
</feature>
<feature type="compositionally biased region" description="Polar residues" evidence="1">
    <location>
        <begin position="418"/>
        <end position="427"/>
    </location>
</feature>
<evidence type="ECO:0000256" key="1">
    <source>
        <dbReference type="SAM" id="MobiDB-lite"/>
    </source>
</evidence>
<feature type="compositionally biased region" description="Polar residues" evidence="1">
    <location>
        <begin position="494"/>
        <end position="514"/>
    </location>
</feature>
<gene>
    <name evidence="2" type="ORF">PRK78_004424</name>
</gene>
<feature type="region of interest" description="Disordered" evidence="1">
    <location>
        <begin position="765"/>
        <end position="788"/>
    </location>
</feature>
<feature type="region of interest" description="Disordered" evidence="1">
    <location>
        <begin position="655"/>
        <end position="677"/>
    </location>
</feature>
<feature type="compositionally biased region" description="Basic and acidic residues" evidence="1">
    <location>
        <begin position="242"/>
        <end position="252"/>
    </location>
</feature>
<sequence length="909" mass="102187">MPELDFTERALPTISPDRAQMRSHKTLPRKTDLLQDVEPTSRSDSSELQADSHLVNGSSFRATAPSLPLTPPSLPVESKKQSTPILLFDSSQPQTPDVTANQTPTRQTNILTPDITPPRLLSESRKRPVQHRKFPSMSSRTESFKTAREVLSSDDDVEASNIPSVSSLPPSWTGLPRSPRTHDGIDESDQHPGPNSQRRPARRMKEKSSTNSYHFNSFDGNWGENETEPIKLRKVRNKREHRSVVKSDEASPKTEASATPIQGTGVRLNRERSLRERVKKSKNVVSSPSVEEFGKGIGWFSMEDRDGHSCRLSGVSTTSTIEAVIIDTPPRKKPTLRHAEKSESLRSVSSPIPYSTRGTLMLPAPEQGHRLARKNARITNQDRLSAASDNISLASITTYSKPKQAEEVIPVIVIPQRQSSLKSSTCGSREHSRTHSMVENGRPTTAPDGRTASRAFDFPDRRRTVSESLPYSRKSNDATRHVPTSRPRIPVRRSSLSAPTSRNPSRTTSLTSDNLQRHEFAQEAHDFSNQKAQKEVEDMQTIHPVISKAEPLEFRSIVAPQDNEHHRLSVEMHPNGVLLQTPSLPKTPFQPSIQSLSPGPIEISEARAVPFFAHNNKSLLVVEQYPQIAPRVQRLYAPTTDLGVTLVEPRTPIVDSKDQPSVIDSPLRNPRPPPVPPVLRVVPPTLLGNSYSQPDHLPTNSTESSNGLVQRWGSLRRSFNSKRYSRGQEPGQHVHRFRNRRAGKEIDSKLYPFWRPRGFWEDIKDSDTDGETAQRKLMSRNPSERSDVYVGNSLGIPQSRSHQGALGLIRRLSNRSRLRAPRRRNASHTSIFSATLSLSGRRDGKYVLKHLLSMREMQAWLSRVRRKREQEKLEARRNKLRHMIGEKVTVDPNLVTARYHHPARSAFDS</sequence>
<protein>
    <submittedName>
        <fullName evidence="2">Uncharacterized protein</fullName>
    </submittedName>
</protein>
<feature type="compositionally biased region" description="Polar residues" evidence="1">
    <location>
        <begin position="46"/>
        <end position="61"/>
    </location>
</feature>
<reference evidence="2" key="1">
    <citation type="submission" date="2023-03" db="EMBL/GenBank/DDBJ databases">
        <title>Emydomyces testavorans Genome Sequence.</title>
        <authorList>
            <person name="Hoyer L."/>
        </authorList>
    </citation>
    <scope>NUCLEOTIDE SEQUENCE</scope>
    <source>
        <strain evidence="2">16-2883</strain>
    </source>
</reference>
<feature type="region of interest" description="Disordered" evidence="1">
    <location>
        <begin position="418"/>
        <end position="514"/>
    </location>
</feature>
<proteinExistence type="predicted"/>
<name>A0AAF0DK71_9EURO</name>
<organism evidence="2 3">
    <name type="scientific">Emydomyces testavorans</name>
    <dbReference type="NCBI Taxonomy" id="2070801"/>
    <lineage>
        <taxon>Eukaryota</taxon>
        <taxon>Fungi</taxon>
        <taxon>Dikarya</taxon>
        <taxon>Ascomycota</taxon>
        <taxon>Pezizomycotina</taxon>
        <taxon>Eurotiomycetes</taxon>
        <taxon>Eurotiomycetidae</taxon>
        <taxon>Onygenales</taxon>
        <taxon>Nannizziopsiaceae</taxon>
        <taxon>Emydomyces</taxon>
    </lineage>
</organism>
<feature type="compositionally biased region" description="Polar residues" evidence="1">
    <location>
        <begin position="81"/>
        <end position="111"/>
    </location>
</feature>
<feature type="compositionally biased region" description="Basic residues" evidence="1">
    <location>
        <begin position="232"/>
        <end position="241"/>
    </location>
</feature>
<evidence type="ECO:0000313" key="3">
    <source>
        <dbReference type="Proteomes" id="UP001219355"/>
    </source>
</evidence>
<dbReference type="EMBL" id="CP120628">
    <property type="protein sequence ID" value="WEW58956.1"/>
    <property type="molecule type" value="Genomic_DNA"/>
</dbReference>
<feature type="compositionally biased region" description="Polar residues" evidence="1">
    <location>
        <begin position="345"/>
        <end position="358"/>
    </location>
</feature>
<keyword evidence="3" id="KW-1185">Reference proteome</keyword>
<accession>A0AAF0DK71</accession>
<dbReference type="Proteomes" id="UP001219355">
    <property type="component" value="Chromosome 2"/>
</dbReference>
<feature type="region of interest" description="Disordered" evidence="1">
    <location>
        <begin position="340"/>
        <end position="359"/>
    </location>
</feature>